<reference evidence="6" key="2">
    <citation type="submission" date="2025-09" db="UniProtKB">
        <authorList>
            <consortium name="Ensembl"/>
        </authorList>
    </citation>
    <scope>IDENTIFICATION</scope>
</reference>
<evidence type="ECO:0000313" key="6">
    <source>
        <dbReference type="Ensembl" id="ENSPKIP00000029881.1"/>
    </source>
</evidence>
<dbReference type="OrthoDB" id="346371at2759"/>
<dbReference type="STRING" id="1676925.ENSPKIP00000029881"/>
<feature type="repeat" description="WD" evidence="3">
    <location>
        <begin position="270"/>
        <end position="302"/>
    </location>
</feature>
<organism evidence="6 7">
    <name type="scientific">Paramormyrops kingsleyae</name>
    <dbReference type="NCBI Taxonomy" id="1676925"/>
    <lineage>
        <taxon>Eukaryota</taxon>
        <taxon>Metazoa</taxon>
        <taxon>Chordata</taxon>
        <taxon>Craniata</taxon>
        <taxon>Vertebrata</taxon>
        <taxon>Euteleostomi</taxon>
        <taxon>Actinopterygii</taxon>
        <taxon>Neopterygii</taxon>
        <taxon>Teleostei</taxon>
        <taxon>Osteoglossocephala</taxon>
        <taxon>Osteoglossomorpha</taxon>
        <taxon>Osteoglossiformes</taxon>
        <taxon>Mormyridae</taxon>
        <taxon>Paramormyrops</taxon>
    </lineage>
</organism>
<dbReference type="SMART" id="SM00320">
    <property type="entry name" value="WD40"/>
    <property type="match status" value="5"/>
</dbReference>
<proteinExistence type="predicted"/>
<sequence>MELAVSVAVLLGALLLLLFVAFGKGKTELNEKSESTEITDDLPAAQEHDDTPYPTEEPEQLQLPHVEELEQHSFSHPLLAATLHGHYGNVTCLDFSSNGKYLVSCSDDCTIRIWSTKDFLSSEHQCLRVAIEKDHASLVSLSPDSRTFITWLAGKKTLRVFQMCKENDSSFSFKAAPEDFPRLHTATVVNIGIAETGTFIMTACSNATIILWDLYGKLLASIDTNQTTSLYAAISPCGRFVASCGRNVKVWEVCFTTDGQFKEVVRAFDLQGHSSPVQFFAFSGDSCRMVTLSRDGTWKLWDTDVDYEEQQDPYLLRTVSCQVSENSRIALSPDARVVAVSNGCGMTLYNTTSGELEEEFHDVQSEDIVDLAFDINSRFLACSGGRAIRVFHNAPGYRAAIQDMEAMLQKTSNEDMQRRLQQQIQDAQDALDNLFAEAKS</sequence>
<dbReference type="Gene3D" id="2.130.10.10">
    <property type="entry name" value="YVTN repeat-like/Quinoprotein amine dehydrogenase"/>
    <property type="match status" value="2"/>
</dbReference>
<dbReference type="PROSITE" id="PS00678">
    <property type="entry name" value="WD_REPEATS_1"/>
    <property type="match status" value="1"/>
</dbReference>
<dbReference type="AlphaFoldDB" id="A0A3B3SIL9"/>
<keyword evidence="5" id="KW-0732">Signal</keyword>
<dbReference type="Pfam" id="PF00400">
    <property type="entry name" value="WD40"/>
    <property type="match status" value="2"/>
</dbReference>
<keyword evidence="7" id="KW-1185">Reference proteome</keyword>
<evidence type="ECO:0000256" key="5">
    <source>
        <dbReference type="SAM" id="SignalP"/>
    </source>
</evidence>
<name>A0A3B3SIL9_9TELE</name>
<feature type="region of interest" description="Disordered" evidence="4">
    <location>
        <begin position="30"/>
        <end position="58"/>
    </location>
</feature>
<dbReference type="InterPro" id="IPR015943">
    <property type="entry name" value="WD40/YVTN_repeat-like_dom_sf"/>
</dbReference>
<evidence type="ECO:0000313" key="7">
    <source>
        <dbReference type="Proteomes" id="UP000261540"/>
    </source>
</evidence>
<evidence type="ECO:0000256" key="3">
    <source>
        <dbReference type="PROSITE-ProRule" id="PRU00221"/>
    </source>
</evidence>
<dbReference type="GeneTree" id="ENSGT00390000013836"/>
<keyword evidence="2" id="KW-0677">Repeat</keyword>
<dbReference type="PANTHER" id="PTHR44321:SF1">
    <property type="entry name" value="TRANSDUCIN BETA-LIKE PROTEIN 2"/>
    <property type="match status" value="1"/>
</dbReference>
<dbReference type="InterPro" id="IPR036322">
    <property type="entry name" value="WD40_repeat_dom_sf"/>
</dbReference>
<feature type="signal peptide" evidence="5">
    <location>
        <begin position="1"/>
        <end position="25"/>
    </location>
</feature>
<reference evidence="6" key="1">
    <citation type="submission" date="2025-08" db="UniProtKB">
        <authorList>
            <consortium name="Ensembl"/>
        </authorList>
    </citation>
    <scope>IDENTIFICATION</scope>
</reference>
<accession>A0A3B3SIL9</accession>
<dbReference type="InterPro" id="IPR019775">
    <property type="entry name" value="WD40_repeat_CS"/>
</dbReference>
<dbReference type="PROSITE" id="PS50294">
    <property type="entry name" value="WD_REPEATS_REGION"/>
    <property type="match status" value="2"/>
</dbReference>
<dbReference type="Proteomes" id="UP000261540">
    <property type="component" value="Unplaced"/>
</dbReference>
<feature type="repeat" description="WD" evidence="3">
    <location>
        <begin position="181"/>
        <end position="214"/>
    </location>
</feature>
<dbReference type="PANTHER" id="PTHR44321">
    <property type="entry name" value="TRANSDUCIN BETA-LIKE PROTEIN 2"/>
    <property type="match status" value="1"/>
</dbReference>
<feature type="chain" id="PRO_5017286479" evidence="5">
    <location>
        <begin position="26"/>
        <end position="440"/>
    </location>
</feature>
<evidence type="ECO:0000256" key="4">
    <source>
        <dbReference type="SAM" id="MobiDB-lite"/>
    </source>
</evidence>
<dbReference type="GO" id="GO:0030968">
    <property type="term" value="P:endoplasmic reticulum unfolded protein response"/>
    <property type="evidence" value="ECO:0007669"/>
    <property type="project" value="TreeGrafter"/>
</dbReference>
<dbReference type="InterPro" id="IPR042410">
    <property type="entry name" value="WBSCR13"/>
</dbReference>
<feature type="repeat" description="WD" evidence="3">
    <location>
        <begin position="83"/>
        <end position="115"/>
    </location>
</feature>
<dbReference type="PROSITE" id="PS50082">
    <property type="entry name" value="WD_REPEATS_2"/>
    <property type="match status" value="3"/>
</dbReference>
<dbReference type="SUPFAM" id="SSF50978">
    <property type="entry name" value="WD40 repeat-like"/>
    <property type="match status" value="1"/>
</dbReference>
<dbReference type="InterPro" id="IPR001680">
    <property type="entry name" value="WD40_rpt"/>
</dbReference>
<evidence type="ECO:0000256" key="2">
    <source>
        <dbReference type="ARBA" id="ARBA00022737"/>
    </source>
</evidence>
<keyword evidence="1 3" id="KW-0853">WD repeat</keyword>
<evidence type="ECO:0000256" key="1">
    <source>
        <dbReference type="ARBA" id="ARBA00022574"/>
    </source>
</evidence>
<protein>
    <submittedName>
        <fullName evidence="6">Transducin beta like 2</fullName>
    </submittedName>
</protein>
<dbReference type="GO" id="GO:0005783">
    <property type="term" value="C:endoplasmic reticulum"/>
    <property type="evidence" value="ECO:0007669"/>
    <property type="project" value="TreeGrafter"/>
</dbReference>
<dbReference type="Ensembl" id="ENSPKIT00000010682.1">
    <property type="protein sequence ID" value="ENSPKIP00000029881.1"/>
    <property type="gene ID" value="ENSPKIG00000010960.1"/>
</dbReference>